<name>A0A9P4HT20_9PEZI</name>
<comment type="caution">
    <text evidence="1">The sequence shown here is derived from an EMBL/GenBank/DDBJ whole genome shotgun (WGS) entry which is preliminary data.</text>
</comment>
<organism evidence="1 2">
    <name type="scientific">Saccharata proteae CBS 121410</name>
    <dbReference type="NCBI Taxonomy" id="1314787"/>
    <lineage>
        <taxon>Eukaryota</taxon>
        <taxon>Fungi</taxon>
        <taxon>Dikarya</taxon>
        <taxon>Ascomycota</taxon>
        <taxon>Pezizomycotina</taxon>
        <taxon>Dothideomycetes</taxon>
        <taxon>Dothideomycetes incertae sedis</taxon>
        <taxon>Botryosphaeriales</taxon>
        <taxon>Saccharataceae</taxon>
        <taxon>Saccharata</taxon>
    </lineage>
</organism>
<dbReference type="AlphaFoldDB" id="A0A9P4HT20"/>
<keyword evidence="2" id="KW-1185">Reference proteome</keyword>
<dbReference type="Proteomes" id="UP000799776">
    <property type="component" value="Unassembled WGS sequence"/>
</dbReference>
<evidence type="ECO:0000313" key="2">
    <source>
        <dbReference type="Proteomes" id="UP000799776"/>
    </source>
</evidence>
<protein>
    <submittedName>
        <fullName evidence="1">Uncharacterized protein</fullName>
    </submittedName>
</protein>
<reference evidence="1" key="1">
    <citation type="journal article" date="2020" name="Stud. Mycol.">
        <title>101 Dothideomycetes genomes: a test case for predicting lifestyles and emergence of pathogens.</title>
        <authorList>
            <person name="Haridas S."/>
            <person name="Albert R."/>
            <person name="Binder M."/>
            <person name="Bloem J."/>
            <person name="Labutti K."/>
            <person name="Salamov A."/>
            <person name="Andreopoulos B."/>
            <person name="Baker S."/>
            <person name="Barry K."/>
            <person name="Bills G."/>
            <person name="Bluhm B."/>
            <person name="Cannon C."/>
            <person name="Castanera R."/>
            <person name="Culley D."/>
            <person name="Daum C."/>
            <person name="Ezra D."/>
            <person name="Gonzalez J."/>
            <person name="Henrissat B."/>
            <person name="Kuo A."/>
            <person name="Liang C."/>
            <person name="Lipzen A."/>
            <person name="Lutzoni F."/>
            <person name="Magnuson J."/>
            <person name="Mondo S."/>
            <person name="Nolan M."/>
            <person name="Ohm R."/>
            <person name="Pangilinan J."/>
            <person name="Park H.-J."/>
            <person name="Ramirez L."/>
            <person name="Alfaro M."/>
            <person name="Sun H."/>
            <person name="Tritt A."/>
            <person name="Yoshinaga Y."/>
            <person name="Zwiers L.-H."/>
            <person name="Turgeon B."/>
            <person name="Goodwin S."/>
            <person name="Spatafora J."/>
            <person name="Crous P."/>
            <person name="Grigoriev I."/>
        </authorList>
    </citation>
    <scope>NUCLEOTIDE SEQUENCE</scope>
    <source>
        <strain evidence="1">CBS 121410</strain>
    </source>
</reference>
<accession>A0A9P4HT20</accession>
<evidence type="ECO:0000313" key="1">
    <source>
        <dbReference type="EMBL" id="KAF2085116.1"/>
    </source>
</evidence>
<sequence>MEKYSAPPWALFEDTLQSFEDDYCNSIHYGYIDEESVFILADRDSVEQTLLAWTPDAACQKGESAALWTCSSPLLQLMVRSSSALIAKTVLAVAHGLVPAAAIIVRLYPKAFDLVMAPHILSAGYHTAVPRWSTSHPCLSLLVGLRNIQGVGGSAVCRLSVCGGSQSELRGEARGNYPVPEKDDSYGEARLFFKREYGLSSFVASGSSSRGRYLRERRDGTNEGRPLGVMGVYDVLAAGSFQVNTKICYTKHGSASGLAAKCNHKSQYRCEMRSCQHCLFMLKASFIRARFTWSSFEYAIFVLSVPALRPRIHGTVPPSALSRYNTKTFMRILITSSR</sequence>
<gene>
    <name evidence="1" type="ORF">K490DRAFT_58957</name>
</gene>
<dbReference type="EMBL" id="ML978733">
    <property type="protein sequence ID" value="KAF2085116.1"/>
    <property type="molecule type" value="Genomic_DNA"/>
</dbReference>
<proteinExistence type="predicted"/>